<dbReference type="FunFam" id="2.160.10.10:FF:000025">
    <property type="entry name" value="Hexapeptide-repeat containing-acetyltransferase"/>
    <property type="match status" value="1"/>
</dbReference>
<evidence type="ECO:0000256" key="7">
    <source>
        <dbReference type="ARBA" id="ARBA00067695"/>
    </source>
</evidence>
<dbReference type="Pfam" id="PF00132">
    <property type="entry name" value="Hexapep"/>
    <property type="match status" value="1"/>
</dbReference>
<dbReference type="InterPro" id="IPR018357">
    <property type="entry name" value="Hexapep_transf_CS"/>
</dbReference>
<dbReference type="GO" id="GO:0008374">
    <property type="term" value="F:O-acyltransferase activity"/>
    <property type="evidence" value="ECO:0007669"/>
    <property type="project" value="TreeGrafter"/>
</dbReference>
<evidence type="ECO:0000256" key="1">
    <source>
        <dbReference type="ARBA" id="ARBA00007274"/>
    </source>
</evidence>
<evidence type="ECO:0000256" key="5">
    <source>
        <dbReference type="ARBA" id="ARBA00023315"/>
    </source>
</evidence>
<evidence type="ECO:0000313" key="8">
    <source>
        <dbReference type="EMBL" id="TCI11859.1"/>
    </source>
</evidence>
<dbReference type="RefSeq" id="WP_131151361.1">
    <property type="nucleotide sequence ID" value="NZ_SJTG01000001.1"/>
</dbReference>
<keyword evidence="2" id="KW-0536">Nodulation</keyword>
<dbReference type="Proteomes" id="UP000291822">
    <property type="component" value="Unassembled WGS sequence"/>
</dbReference>
<proteinExistence type="inferred from homology"/>
<comment type="caution">
    <text evidence="8">The sequence shown here is derived from an EMBL/GenBank/DDBJ whole genome shotgun (WGS) entry which is preliminary data.</text>
</comment>
<evidence type="ECO:0000313" key="9">
    <source>
        <dbReference type="Proteomes" id="UP000291822"/>
    </source>
</evidence>
<keyword evidence="4" id="KW-0677">Repeat</keyword>
<comment type="similarity">
    <text evidence="1">Belongs to the transferase hexapeptide repeat family.</text>
</comment>
<name>A0A4R0YWZ3_9GAMM</name>
<organism evidence="8 9">
    <name type="scientific">Dyella soli</name>
    <dbReference type="NCBI Taxonomy" id="522319"/>
    <lineage>
        <taxon>Bacteria</taxon>
        <taxon>Pseudomonadati</taxon>
        <taxon>Pseudomonadota</taxon>
        <taxon>Gammaproteobacteria</taxon>
        <taxon>Lysobacterales</taxon>
        <taxon>Rhodanobacteraceae</taxon>
        <taxon>Dyella</taxon>
    </lineage>
</organism>
<dbReference type="Pfam" id="PF14602">
    <property type="entry name" value="Hexapep_2"/>
    <property type="match status" value="1"/>
</dbReference>
<dbReference type="AlphaFoldDB" id="A0A4R0YWZ3"/>
<gene>
    <name evidence="8" type="ORF">EZM97_00350</name>
</gene>
<keyword evidence="9" id="KW-1185">Reference proteome</keyword>
<dbReference type="PANTHER" id="PTHR23416:SF23">
    <property type="entry name" value="ACETYLTRANSFERASE C18B11.09C-RELATED"/>
    <property type="match status" value="1"/>
</dbReference>
<evidence type="ECO:0000256" key="4">
    <source>
        <dbReference type="ARBA" id="ARBA00022737"/>
    </source>
</evidence>
<reference evidence="8 9" key="1">
    <citation type="submission" date="2019-02" db="EMBL/GenBank/DDBJ databases">
        <title>Dyella amyloliquefaciens sp. nov., isolated from forest soil.</title>
        <authorList>
            <person name="Gao Z.-H."/>
            <person name="Qiu L.-H."/>
        </authorList>
    </citation>
    <scope>NUCLEOTIDE SEQUENCE [LARGE SCALE GENOMIC DNA]</scope>
    <source>
        <strain evidence="8 9">KACC 12747</strain>
    </source>
</reference>
<dbReference type="EMBL" id="SJTG01000001">
    <property type="protein sequence ID" value="TCI11859.1"/>
    <property type="molecule type" value="Genomic_DNA"/>
</dbReference>
<dbReference type="InterPro" id="IPR051159">
    <property type="entry name" value="Hexapeptide_acetyltransf"/>
</dbReference>
<evidence type="ECO:0000256" key="6">
    <source>
        <dbReference type="ARBA" id="ARBA00055587"/>
    </source>
</evidence>
<dbReference type="PROSITE" id="PS00101">
    <property type="entry name" value="HEXAPEP_TRANSFERASES"/>
    <property type="match status" value="1"/>
</dbReference>
<evidence type="ECO:0000256" key="3">
    <source>
        <dbReference type="ARBA" id="ARBA00022679"/>
    </source>
</evidence>
<keyword evidence="3 8" id="KW-0808">Transferase</keyword>
<dbReference type="SUPFAM" id="SSF51161">
    <property type="entry name" value="Trimeric LpxA-like enzymes"/>
    <property type="match status" value="1"/>
</dbReference>
<protein>
    <recommendedName>
        <fullName evidence="7">Nodulation protein L</fullName>
    </recommendedName>
</protein>
<dbReference type="PANTHER" id="PTHR23416">
    <property type="entry name" value="SIALIC ACID SYNTHASE-RELATED"/>
    <property type="match status" value="1"/>
</dbReference>
<dbReference type="CDD" id="cd03357">
    <property type="entry name" value="LbH_MAT_GAT"/>
    <property type="match status" value="1"/>
</dbReference>
<dbReference type="InterPro" id="IPR001451">
    <property type="entry name" value="Hexapep"/>
</dbReference>
<sequence length="192" mass="20493">MTHDDQAQWVHGRTPEAAKMVANVRRAGRLTAALNRLTFDDMGEVRALFSELIGQPLDESFILIPPFFTAGGDEIRLGRNVFINQNCTFYDLGGLHIGDDVMIGPNVTLMTTGHPLDPSQRRSVTTGRRIVIERNVWIAAGATIIGGVTVGENAVVAAGSVVTKDVPPNSLVGGNPARFIRSVVDEASASSG</sequence>
<comment type="function">
    <text evidence="6">Acetyltransferase implicated in the O-acetylation of Nod factors.</text>
</comment>
<dbReference type="Gene3D" id="2.160.10.10">
    <property type="entry name" value="Hexapeptide repeat proteins"/>
    <property type="match status" value="1"/>
</dbReference>
<dbReference type="InterPro" id="IPR011004">
    <property type="entry name" value="Trimer_LpxA-like_sf"/>
</dbReference>
<keyword evidence="5" id="KW-0012">Acyltransferase</keyword>
<accession>A0A4R0YWZ3</accession>
<evidence type="ECO:0000256" key="2">
    <source>
        <dbReference type="ARBA" id="ARBA00022458"/>
    </source>
</evidence>